<keyword evidence="1" id="KW-0812">Transmembrane</keyword>
<comment type="caution">
    <text evidence="2">The sequence shown here is derived from an EMBL/GenBank/DDBJ whole genome shotgun (WGS) entry which is preliminary data.</text>
</comment>
<dbReference type="RefSeq" id="WP_185906180.1">
    <property type="nucleotide sequence ID" value="NZ_JACMSE010000014.1"/>
</dbReference>
<reference evidence="2 3" key="1">
    <citation type="submission" date="2020-08" db="EMBL/GenBank/DDBJ databases">
        <authorList>
            <person name="Liu C."/>
            <person name="Sun Q."/>
        </authorList>
    </citation>
    <scope>NUCLEOTIDE SEQUENCE [LARGE SCALE GENOMIC DNA]</scope>
    <source>
        <strain evidence="2 3">N22</strain>
    </source>
</reference>
<proteinExistence type="predicted"/>
<organism evidence="2 3">
    <name type="scientific">Gordonibacter massiliensis</name>
    <name type="common">ex Traore et al. 2017</name>
    <dbReference type="NCBI Taxonomy" id="1841863"/>
    <lineage>
        <taxon>Bacteria</taxon>
        <taxon>Bacillati</taxon>
        <taxon>Actinomycetota</taxon>
        <taxon>Coriobacteriia</taxon>
        <taxon>Eggerthellales</taxon>
        <taxon>Eggerthellaceae</taxon>
        <taxon>Gordonibacter</taxon>
    </lineage>
</organism>
<protein>
    <submittedName>
        <fullName evidence="2">Uncharacterized protein</fullName>
    </submittedName>
</protein>
<name>A0A842JLA2_9ACTN</name>
<sequence>MKNFEVRCATDGTSALQPEFDYAPMSTGAIIEFPGRASRRALAYPERDVIRDVSARAASTSRYAEAARTAHAFRFGSIGGCAYGRVRPWQAAIAGCVFSALALASMFVGL</sequence>
<evidence type="ECO:0000313" key="2">
    <source>
        <dbReference type="EMBL" id="MBC2890485.1"/>
    </source>
</evidence>
<gene>
    <name evidence="2" type="ORF">H7313_14210</name>
</gene>
<keyword evidence="1" id="KW-0472">Membrane</keyword>
<keyword evidence="3" id="KW-1185">Reference proteome</keyword>
<feature type="transmembrane region" description="Helical" evidence="1">
    <location>
        <begin position="91"/>
        <end position="109"/>
    </location>
</feature>
<dbReference type="Proteomes" id="UP000587396">
    <property type="component" value="Unassembled WGS sequence"/>
</dbReference>
<dbReference type="EMBL" id="JACMSE010000014">
    <property type="protein sequence ID" value="MBC2890485.1"/>
    <property type="molecule type" value="Genomic_DNA"/>
</dbReference>
<accession>A0A842JLA2</accession>
<keyword evidence="1" id="KW-1133">Transmembrane helix</keyword>
<evidence type="ECO:0000313" key="3">
    <source>
        <dbReference type="Proteomes" id="UP000587396"/>
    </source>
</evidence>
<evidence type="ECO:0000256" key="1">
    <source>
        <dbReference type="SAM" id="Phobius"/>
    </source>
</evidence>
<dbReference type="AlphaFoldDB" id="A0A842JLA2"/>